<feature type="region of interest" description="Disordered" evidence="1">
    <location>
        <begin position="1"/>
        <end position="32"/>
    </location>
</feature>
<reference evidence="2 3" key="1">
    <citation type="submission" date="2014-05" db="EMBL/GenBank/DDBJ databases">
        <title>Complete genome sequence of the Streptomyces mutabilis TRM45540.</title>
        <authorList>
            <person name="Luo X."/>
            <person name="Zhang L."/>
        </authorList>
    </citation>
    <scope>NUCLEOTIDE SEQUENCE [LARGE SCALE GENOMIC DNA]</scope>
    <source>
        <strain evidence="2 3">TRM45540</strain>
    </source>
</reference>
<dbReference type="STRING" id="1915400.FM21_29765"/>
<keyword evidence="3" id="KW-1185">Reference proteome</keyword>
<dbReference type="AlphaFoldDB" id="A0A086MTW7"/>
<proteinExistence type="predicted"/>
<evidence type="ECO:0008006" key="4">
    <source>
        <dbReference type="Google" id="ProtNLM"/>
    </source>
</evidence>
<evidence type="ECO:0000256" key="1">
    <source>
        <dbReference type="SAM" id="MobiDB-lite"/>
    </source>
</evidence>
<comment type="caution">
    <text evidence="2">The sequence shown here is derived from an EMBL/GenBank/DDBJ whole genome shotgun (WGS) entry which is preliminary data.</text>
</comment>
<accession>A0A086MTW7</accession>
<dbReference type="HOGENOM" id="CLU_2182521_0_0_11"/>
<dbReference type="Gene3D" id="3.30.565.10">
    <property type="entry name" value="Histidine kinase-like ATPase, C-terminal domain"/>
    <property type="match status" value="1"/>
</dbReference>
<gene>
    <name evidence="2" type="ORF">FM21_29765</name>
</gene>
<organism evidence="2 3">
    <name type="scientific">Streptomyces mutabilis</name>
    <dbReference type="NCBI Taxonomy" id="67332"/>
    <lineage>
        <taxon>Bacteria</taxon>
        <taxon>Bacillati</taxon>
        <taxon>Actinomycetota</taxon>
        <taxon>Actinomycetes</taxon>
        <taxon>Kitasatosporales</taxon>
        <taxon>Streptomycetaceae</taxon>
        <taxon>Streptomyces</taxon>
    </lineage>
</organism>
<dbReference type="SUPFAM" id="SSF55874">
    <property type="entry name" value="ATPase domain of HSP90 chaperone/DNA topoisomerase II/histidine kinase"/>
    <property type="match status" value="1"/>
</dbReference>
<name>A0A086MTW7_9ACTN</name>
<dbReference type="InterPro" id="IPR036890">
    <property type="entry name" value="HATPase_C_sf"/>
</dbReference>
<evidence type="ECO:0000313" key="2">
    <source>
        <dbReference type="EMBL" id="KFG72335.1"/>
    </source>
</evidence>
<protein>
    <recommendedName>
        <fullName evidence="4">Histidine kinase/HSP90-like ATPase domain-containing protein</fullName>
    </recommendedName>
</protein>
<sequence length="109" mass="11669">MVDATVTLPDGGPGMRLTVAGDGIGIPEGGRRSGLRNVERRAETVGGTSLVGPGIGRDGTGTAVLWEAPYWVRRRVAPCAAAALRRVQQQVPHSYDLNETPRTRKVHDR</sequence>
<dbReference type="EMBL" id="JNFQ01000003">
    <property type="protein sequence ID" value="KFG72335.1"/>
    <property type="molecule type" value="Genomic_DNA"/>
</dbReference>
<dbReference type="Proteomes" id="UP000029095">
    <property type="component" value="Unassembled WGS sequence"/>
</dbReference>
<evidence type="ECO:0000313" key="3">
    <source>
        <dbReference type="Proteomes" id="UP000029095"/>
    </source>
</evidence>